<dbReference type="RefSeq" id="WP_261811378.1">
    <property type="nucleotide sequence ID" value="NZ_CP078078.1"/>
</dbReference>
<evidence type="ECO:0000256" key="1">
    <source>
        <dbReference type="ARBA" id="ARBA00023015"/>
    </source>
</evidence>
<dbReference type="Pfam" id="PF21351">
    <property type="entry name" value="TetR_C_41"/>
    <property type="match status" value="1"/>
</dbReference>
<protein>
    <submittedName>
        <fullName evidence="6">TetR family transcriptional regulator</fullName>
    </submittedName>
</protein>
<evidence type="ECO:0000259" key="5">
    <source>
        <dbReference type="PROSITE" id="PS50977"/>
    </source>
</evidence>
<evidence type="ECO:0000256" key="2">
    <source>
        <dbReference type="ARBA" id="ARBA00023125"/>
    </source>
</evidence>
<feature type="DNA-binding region" description="H-T-H motif" evidence="4">
    <location>
        <begin position="33"/>
        <end position="52"/>
    </location>
</feature>
<keyword evidence="7" id="KW-1185">Reference proteome</keyword>
<dbReference type="InterPro" id="IPR001647">
    <property type="entry name" value="HTH_TetR"/>
</dbReference>
<gene>
    <name evidence="6" type="ORF">KV397_12165</name>
</gene>
<keyword evidence="2 4" id="KW-0238">DNA-binding</keyword>
<dbReference type="PANTHER" id="PTHR30055:SF234">
    <property type="entry name" value="HTH-TYPE TRANSCRIPTIONAL REGULATOR BETI"/>
    <property type="match status" value="1"/>
</dbReference>
<dbReference type="Gene3D" id="1.10.357.10">
    <property type="entry name" value="Tetracycline Repressor, domain 2"/>
    <property type="match status" value="1"/>
</dbReference>
<evidence type="ECO:0000256" key="3">
    <source>
        <dbReference type="ARBA" id="ARBA00023163"/>
    </source>
</evidence>
<keyword evidence="1" id="KW-0805">Transcription regulation</keyword>
<feature type="domain" description="HTH tetR-type" evidence="5">
    <location>
        <begin position="10"/>
        <end position="70"/>
    </location>
</feature>
<name>A0ABY4J321_9MICO</name>
<evidence type="ECO:0000313" key="7">
    <source>
        <dbReference type="Proteomes" id="UP000830631"/>
    </source>
</evidence>
<dbReference type="InterPro" id="IPR050109">
    <property type="entry name" value="HTH-type_TetR-like_transc_reg"/>
</dbReference>
<dbReference type="InterPro" id="IPR009057">
    <property type="entry name" value="Homeodomain-like_sf"/>
</dbReference>
<evidence type="ECO:0000313" key="6">
    <source>
        <dbReference type="EMBL" id="UPL18456.1"/>
    </source>
</evidence>
<dbReference type="PROSITE" id="PS50977">
    <property type="entry name" value="HTH_TETR_2"/>
    <property type="match status" value="1"/>
</dbReference>
<dbReference type="Pfam" id="PF00440">
    <property type="entry name" value="TetR_N"/>
    <property type="match status" value="1"/>
</dbReference>
<proteinExistence type="predicted"/>
<dbReference type="EMBL" id="CP078078">
    <property type="protein sequence ID" value="UPL18456.1"/>
    <property type="molecule type" value="Genomic_DNA"/>
</dbReference>
<dbReference type="Proteomes" id="UP000830631">
    <property type="component" value="Chromosome"/>
</dbReference>
<keyword evidence="3" id="KW-0804">Transcription</keyword>
<dbReference type="SUPFAM" id="SSF46689">
    <property type="entry name" value="Homeodomain-like"/>
    <property type="match status" value="1"/>
</dbReference>
<sequence>MPRASAADAAETARRILDVATAHFAEHGYAAVSVDELARAASVTRGAVYHHYTSKPLLFAAVASAQQQIVADAIVEATAGSAPDAALRDGSHAFLDAITRGAASRVLLIDGPAVLGWEQWRRLDAEGPEQELRAGLREAGVSPALLDPLAAVLSGAMNELALWLAAHPDGAARPQAHRALDTLLDSVAPQT</sequence>
<reference evidence="6 7" key="1">
    <citation type="submission" date="2021-06" db="EMBL/GenBank/DDBJ databases">
        <title>Genome-based taxonomic framework of Microbacterium strains isolated from marine environment, the description of four new species and reclassification of four preexisting species.</title>
        <authorList>
            <person name="Lee S.D."/>
            <person name="Kim S.-M."/>
            <person name="Byeon Y.-S."/>
            <person name="Yang H.L."/>
            <person name="Kim I.S."/>
        </authorList>
    </citation>
    <scope>NUCLEOTIDE SEQUENCE [LARGE SCALE GENOMIC DNA]</scope>
    <source>
        <strain evidence="6 7">KSW4-10</strain>
    </source>
</reference>
<dbReference type="PANTHER" id="PTHR30055">
    <property type="entry name" value="HTH-TYPE TRANSCRIPTIONAL REGULATOR RUTR"/>
    <property type="match status" value="1"/>
</dbReference>
<evidence type="ECO:0000256" key="4">
    <source>
        <dbReference type="PROSITE-ProRule" id="PRU00335"/>
    </source>
</evidence>
<dbReference type="PRINTS" id="PR00455">
    <property type="entry name" value="HTHTETR"/>
</dbReference>
<dbReference type="InterPro" id="IPR049484">
    <property type="entry name" value="Rv0078-like_C"/>
</dbReference>
<organism evidence="6 7">
    <name type="scientific">Microbacterium aurugineum</name>
    <dbReference type="NCBI Taxonomy" id="2851642"/>
    <lineage>
        <taxon>Bacteria</taxon>
        <taxon>Bacillati</taxon>
        <taxon>Actinomycetota</taxon>
        <taxon>Actinomycetes</taxon>
        <taxon>Micrococcales</taxon>
        <taxon>Microbacteriaceae</taxon>
        <taxon>Microbacterium</taxon>
    </lineage>
</organism>
<accession>A0ABY4J321</accession>